<dbReference type="EMBL" id="JBHSOF010000012">
    <property type="protein sequence ID" value="MFC5663832.1"/>
    <property type="molecule type" value="Genomic_DNA"/>
</dbReference>
<proteinExistence type="predicted"/>
<gene>
    <name evidence="1" type="ORF">ACFP3U_12665</name>
</gene>
<sequence>MTEPKANILLEGGAAGAEFERVRAVAPGESLVKVHAGNRYEHFRRTDRTAVHEGVPLSVFEWSGNTFVAE</sequence>
<reference evidence="2" key="1">
    <citation type="journal article" date="2019" name="Int. J. Syst. Evol. Microbiol.">
        <title>The Global Catalogue of Microorganisms (GCM) 10K type strain sequencing project: providing services to taxonomists for standard genome sequencing and annotation.</title>
        <authorList>
            <consortium name="The Broad Institute Genomics Platform"/>
            <consortium name="The Broad Institute Genome Sequencing Center for Infectious Disease"/>
            <person name="Wu L."/>
            <person name="Ma J."/>
        </authorList>
    </citation>
    <scope>NUCLEOTIDE SEQUENCE [LARGE SCALE GENOMIC DNA]</scope>
    <source>
        <strain evidence="2">CGMCC 4.1437</strain>
    </source>
</reference>
<protein>
    <submittedName>
        <fullName evidence="1">DUF5988 family protein</fullName>
    </submittedName>
</protein>
<accession>A0ABW0WZY4</accession>
<comment type="caution">
    <text evidence="1">The sequence shown here is derived from an EMBL/GenBank/DDBJ whole genome shotgun (WGS) entry which is preliminary data.</text>
</comment>
<dbReference type="Proteomes" id="UP001595975">
    <property type="component" value="Unassembled WGS sequence"/>
</dbReference>
<keyword evidence="2" id="KW-1185">Reference proteome</keyword>
<evidence type="ECO:0000313" key="1">
    <source>
        <dbReference type="EMBL" id="MFC5663832.1"/>
    </source>
</evidence>
<dbReference type="RefSeq" id="WP_380225524.1">
    <property type="nucleotide sequence ID" value="NZ_JBHSOF010000012.1"/>
</dbReference>
<dbReference type="InterPro" id="IPR046030">
    <property type="entry name" value="DUF5988"/>
</dbReference>
<dbReference type="Pfam" id="PF19450">
    <property type="entry name" value="DUF5988"/>
    <property type="match status" value="1"/>
</dbReference>
<organism evidence="1 2">
    <name type="scientific">Kitasatospora misakiensis</name>
    <dbReference type="NCBI Taxonomy" id="67330"/>
    <lineage>
        <taxon>Bacteria</taxon>
        <taxon>Bacillati</taxon>
        <taxon>Actinomycetota</taxon>
        <taxon>Actinomycetes</taxon>
        <taxon>Kitasatosporales</taxon>
        <taxon>Streptomycetaceae</taxon>
        <taxon>Kitasatospora</taxon>
    </lineage>
</organism>
<name>A0ABW0WZY4_9ACTN</name>
<evidence type="ECO:0000313" key="2">
    <source>
        <dbReference type="Proteomes" id="UP001595975"/>
    </source>
</evidence>